<dbReference type="AlphaFoldDB" id="A0A139PRX0"/>
<dbReference type="Proteomes" id="UP000070053">
    <property type="component" value="Unassembled WGS sequence"/>
</dbReference>
<evidence type="ECO:0000313" key="2">
    <source>
        <dbReference type="Proteomes" id="UP000070053"/>
    </source>
</evidence>
<dbReference type="Pfam" id="PF15432">
    <property type="entry name" value="Sec-ASP3"/>
    <property type="match status" value="1"/>
</dbReference>
<accession>A0A139PRX0</accession>
<dbReference type="GO" id="GO:0015031">
    <property type="term" value="P:protein transport"/>
    <property type="evidence" value="ECO:0007669"/>
    <property type="project" value="InterPro"/>
</dbReference>
<protein>
    <submittedName>
        <fullName evidence="1">Accessory secretory protein Asp3</fullName>
    </submittedName>
</protein>
<sequence length="344" mass="40555">MRYKEEVYFAYWDMQSVSQYLYGSSVRVLEDGRVLYENQFMPSGTVIHEWYSKANYQDLRNTSQLPDLKRGEKYVIGSYLETLPENSTYLKVIFMDSADEEIFSHSVKPEETASVYVPTDTHHYKIQLVSGGCQRFLFEGIYITQEGVADYTVNRYWISDLLHKNNEKNTIYVCFTEPEFNRTGFVSERVQEHFPNLVMVNSSYKSSLLYMEKEFFGNLLEKIESLSRQYSFEKVAFIGYGPISNIAALFYSKQFSTSYALVTDSFLAELDYHRLLERHRKRVNYPIFRDLLLYRFDSTRVKEYGSSKMESQDLSNFVYLLDQSALLKNINLETTEEWMKENVT</sequence>
<proteinExistence type="predicted"/>
<dbReference type="InterPro" id="IPR022259">
    <property type="entry name" value="Acessory_Sec_prot_Asp3"/>
</dbReference>
<gene>
    <name evidence="1" type="ORF">SORDD21_00193</name>
</gene>
<evidence type="ECO:0000313" key="1">
    <source>
        <dbReference type="EMBL" id="KXT93055.1"/>
    </source>
</evidence>
<dbReference type="RefSeq" id="WP_061453443.1">
    <property type="nucleotide sequence ID" value="NZ_JAKUWC010000005.1"/>
</dbReference>
<dbReference type="PATRIC" id="fig|1303.81.peg.235"/>
<dbReference type="NCBIfam" id="TIGR03711">
    <property type="entry name" value="acc_sec_asp3"/>
    <property type="match status" value="1"/>
</dbReference>
<reference evidence="1 2" key="1">
    <citation type="submission" date="2016-01" db="EMBL/GenBank/DDBJ databases">
        <title>Highly variable Streptococcus oralis are common among viridans streptococci isolated from primates.</title>
        <authorList>
            <person name="Denapaite D."/>
            <person name="Rieger M."/>
            <person name="Koendgen S."/>
            <person name="Brueckner R."/>
            <person name="Ochigava I."/>
            <person name="Kappeler P."/>
            <person name="Maetz-Rensing K."/>
            <person name="Leendertz F."/>
            <person name="Hakenbeck R."/>
        </authorList>
    </citation>
    <scope>NUCLEOTIDE SEQUENCE [LARGE SCALE GENOMIC DNA]</scope>
    <source>
        <strain evidence="1 2">DD21</strain>
    </source>
</reference>
<organism evidence="1 2">
    <name type="scientific">Streptococcus oralis</name>
    <dbReference type="NCBI Taxonomy" id="1303"/>
    <lineage>
        <taxon>Bacteria</taxon>
        <taxon>Bacillati</taxon>
        <taxon>Bacillota</taxon>
        <taxon>Bacilli</taxon>
        <taxon>Lactobacillales</taxon>
        <taxon>Streptococcaceae</taxon>
        <taxon>Streptococcus</taxon>
    </lineage>
</organism>
<name>A0A139PRX0_STROR</name>
<comment type="caution">
    <text evidence="1">The sequence shown here is derived from an EMBL/GenBank/DDBJ whole genome shotgun (WGS) entry which is preliminary data.</text>
</comment>
<dbReference type="OrthoDB" id="2042927at2"/>
<dbReference type="EMBL" id="LQZP01000047">
    <property type="protein sequence ID" value="KXT93055.1"/>
    <property type="molecule type" value="Genomic_DNA"/>
</dbReference>